<feature type="transmembrane region" description="Helical" evidence="1">
    <location>
        <begin position="54"/>
        <end position="80"/>
    </location>
</feature>
<dbReference type="PANTHER" id="PTHR41324">
    <property type="entry name" value="MEMBRANE PROTEIN-RELATED"/>
    <property type="match status" value="1"/>
</dbReference>
<feature type="transmembrane region" description="Helical" evidence="1">
    <location>
        <begin position="176"/>
        <end position="196"/>
    </location>
</feature>
<name>A0ABX2RCM1_9THEO</name>
<dbReference type="EMBL" id="JACCBS010000002">
    <property type="protein sequence ID" value="NYE57563.1"/>
    <property type="molecule type" value="Genomic_DNA"/>
</dbReference>
<keyword evidence="1" id="KW-0812">Transmembrane</keyword>
<sequence length="329" mass="36446">MNSTRQLVESAFLAAITAVLVILSVYFPPLAIVVDFLTPIPIAVLVVRHSTKAGILAIGVAAILPLLTMADPITVFTVLFKTGPLGLVYGYFIKRNLKPTLTVAAGMVAGTLGTVITWGITFFLTKINPFAIGRDMEEAGKQVLEFYYKTGLIKPGTEQAKMLADTFAQMPKIAELLLPGAILISSLIFAYLTFILTKKLLGRLGYSYPDLLPFRLWRMPLWLLLVMAVGVLMFSGFQKYPVISKIGFNLIYITGFLFFISGLSITVFAFKNQVLPPLWRTFLIVFGILYPPMAMWFILVLGMTDTLFDFRKKWESGRVNDEGNTSNGS</sequence>
<organism evidence="2 3">
    <name type="scientific">Carboxydothermus ferrireducens DSM 11255</name>
    <dbReference type="NCBI Taxonomy" id="1119529"/>
    <lineage>
        <taxon>Bacteria</taxon>
        <taxon>Bacillati</taxon>
        <taxon>Bacillota</taxon>
        <taxon>Clostridia</taxon>
        <taxon>Thermoanaerobacterales</taxon>
        <taxon>Thermoanaerobacteraceae</taxon>
        <taxon>Carboxydothermus</taxon>
    </lineage>
</organism>
<evidence type="ECO:0000313" key="2">
    <source>
        <dbReference type="EMBL" id="NYE57563.1"/>
    </source>
</evidence>
<dbReference type="RefSeq" id="WP_028051839.1">
    <property type="nucleotide sequence ID" value="NZ_ATYG01000010.1"/>
</dbReference>
<accession>A0ABX2RCM1</accession>
<keyword evidence="1" id="KW-1133">Transmembrane helix</keyword>
<keyword evidence="3" id="KW-1185">Reference proteome</keyword>
<dbReference type="Pfam" id="PF09991">
    <property type="entry name" value="DUF2232"/>
    <property type="match status" value="1"/>
</dbReference>
<feature type="transmembrane region" description="Helical" evidence="1">
    <location>
        <begin position="216"/>
        <end position="237"/>
    </location>
</feature>
<dbReference type="InterPro" id="IPR018710">
    <property type="entry name" value="DUF2232"/>
</dbReference>
<gene>
    <name evidence="2" type="ORF">HDG70_001278</name>
</gene>
<evidence type="ECO:0000313" key="3">
    <source>
        <dbReference type="Proteomes" id="UP000604066"/>
    </source>
</evidence>
<feature type="transmembrane region" description="Helical" evidence="1">
    <location>
        <begin position="7"/>
        <end position="24"/>
    </location>
</feature>
<reference evidence="2 3" key="1">
    <citation type="submission" date="2020-07" db="EMBL/GenBank/DDBJ databases">
        <title>Genomic Encyclopedia of Type Strains, Phase III (KMG-III): the genomes of soil and plant-associated and newly described type strains.</title>
        <authorList>
            <person name="Whitman W."/>
        </authorList>
    </citation>
    <scope>NUCLEOTIDE SEQUENCE [LARGE SCALE GENOMIC DNA]</scope>
    <source>
        <strain evidence="2 3">DSM 11255</strain>
    </source>
</reference>
<dbReference type="PANTHER" id="PTHR41324:SF1">
    <property type="entry name" value="DUF2232 DOMAIN-CONTAINING PROTEIN"/>
    <property type="match status" value="1"/>
</dbReference>
<feature type="transmembrane region" description="Helical" evidence="1">
    <location>
        <begin position="100"/>
        <end position="124"/>
    </location>
</feature>
<feature type="transmembrane region" description="Helical" evidence="1">
    <location>
        <begin position="249"/>
        <end position="270"/>
    </location>
</feature>
<evidence type="ECO:0000256" key="1">
    <source>
        <dbReference type="SAM" id="Phobius"/>
    </source>
</evidence>
<dbReference type="Proteomes" id="UP000604066">
    <property type="component" value="Unassembled WGS sequence"/>
</dbReference>
<protein>
    <submittedName>
        <fullName evidence="2">Uncharacterized protein YybS (DUF2232 family)</fullName>
    </submittedName>
</protein>
<feature type="transmembrane region" description="Helical" evidence="1">
    <location>
        <begin position="282"/>
        <end position="303"/>
    </location>
</feature>
<proteinExistence type="predicted"/>
<dbReference type="Gene3D" id="1.10.1760.20">
    <property type="match status" value="1"/>
</dbReference>
<keyword evidence="1" id="KW-0472">Membrane</keyword>
<comment type="caution">
    <text evidence="2">The sequence shown here is derived from an EMBL/GenBank/DDBJ whole genome shotgun (WGS) entry which is preliminary data.</text>
</comment>